<evidence type="ECO:0000313" key="8">
    <source>
        <dbReference type="Proteomes" id="UP000265520"/>
    </source>
</evidence>
<dbReference type="GO" id="GO:0016020">
    <property type="term" value="C:membrane"/>
    <property type="evidence" value="ECO:0007669"/>
    <property type="project" value="UniProtKB-SubCell"/>
</dbReference>
<keyword evidence="5 6" id="KW-0472">Membrane</keyword>
<evidence type="ECO:0000256" key="6">
    <source>
        <dbReference type="SAM" id="Phobius"/>
    </source>
</evidence>
<organism evidence="7 8">
    <name type="scientific">Trifolium medium</name>
    <dbReference type="NCBI Taxonomy" id="97028"/>
    <lineage>
        <taxon>Eukaryota</taxon>
        <taxon>Viridiplantae</taxon>
        <taxon>Streptophyta</taxon>
        <taxon>Embryophyta</taxon>
        <taxon>Tracheophyta</taxon>
        <taxon>Spermatophyta</taxon>
        <taxon>Magnoliopsida</taxon>
        <taxon>eudicotyledons</taxon>
        <taxon>Gunneridae</taxon>
        <taxon>Pentapetalae</taxon>
        <taxon>rosids</taxon>
        <taxon>fabids</taxon>
        <taxon>Fabales</taxon>
        <taxon>Fabaceae</taxon>
        <taxon>Papilionoideae</taxon>
        <taxon>50 kb inversion clade</taxon>
        <taxon>NPAAA clade</taxon>
        <taxon>Hologalegina</taxon>
        <taxon>IRL clade</taxon>
        <taxon>Trifolieae</taxon>
        <taxon>Trifolium</taxon>
    </lineage>
</organism>
<feature type="non-terminal residue" evidence="7">
    <location>
        <position position="98"/>
    </location>
</feature>
<keyword evidence="4 6" id="KW-1133">Transmembrane helix</keyword>
<comment type="caution">
    <text evidence="7">The sequence shown here is derived from an EMBL/GenBank/DDBJ whole genome shotgun (WGS) entry which is preliminary data.</text>
</comment>
<evidence type="ECO:0000256" key="4">
    <source>
        <dbReference type="ARBA" id="ARBA00022989"/>
    </source>
</evidence>
<dbReference type="Pfam" id="PF00860">
    <property type="entry name" value="Xan_ur_permease"/>
    <property type="match status" value="1"/>
</dbReference>
<name>A0A392NYQ0_9FABA</name>
<dbReference type="PANTHER" id="PTHR11119">
    <property type="entry name" value="XANTHINE-URACIL / VITAMIN C PERMEASE FAMILY MEMBER"/>
    <property type="match status" value="1"/>
</dbReference>
<comment type="subcellular location">
    <subcellularLocation>
        <location evidence="1">Membrane</location>
        <topology evidence="1">Multi-pass membrane protein</topology>
    </subcellularLocation>
</comment>
<reference evidence="7 8" key="1">
    <citation type="journal article" date="2018" name="Front. Plant Sci.">
        <title>Red Clover (Trifolium pratense) and Zigzag Clover (T. medium) - A Picture of Genomic Similarities and Differences.</title>
        <authorList>
            <person name="Dluhosova J."/>
            <person name="Istvanek J."/>
            <person name="Nedelnik J."/>
            <person name="Repkova J."/>
        </authorList>
    </citation>
    <scope>NUCLEOTIDE SEQUENCE [LARGE SCALE GENOMIC DNA]</scope>
    <source>
        <strain evidence="8">cv. 10/8</strain>
        <tissue evidence="7">Leaf</tissue>
    </source>
</reference>
<evidence type="ECO:0000313" key="7">
    <source>
        <dbReference type="EMBL" id="MCI04380.1"/>
    </source>
</evidence>
<accession>A0A392NYQ0</accession>
<dbReference type="Proteomes" id="UP000265520">
    <property type="component" value="Unassembled WGS sequence"/>
</dbReference>
<comment type="similarity">
    <text evidence="2">Belongs to the nucleobase:cation symporter-2 (NCS2) (TC 2.A.40) family.</text>
</comment>
<dbReference type="InterPro" id="IPR006043">
    <property type="entry name" value="NCS2"/>
</dbReference>
<keyword evidence="3 6" id="KW-0812">Transmembrane</keyword>
<dbReference type="AlphaFoldDB" id="A0A392NYQ0"/>
<evidence type="ECO:0000256" key="5">
    <source>
        <dbReference type="ARBA" id="ARBA00023136"/>
    </source>
</evidence>
<dbReference type="GO" id="GO:0022857">
    <property type="term" value="F:transmembrane transporter activity"/>
    <property type="evidence" value="ECO:0007669"/>
    <property type="project" value="InterPro"/>
</dbReference>
<protein>
    <submittedName>
        <fullName evidence="7">Nucleobase-ascorbate transporter 3-like</fullName>
    </submittedName>
</protein>
<evidence type="ECO:0000256" key="3">
    <source>
        <dbReference type="ARBA" id="ARBA00022692"/>
    </source>
</evidence>
<feature type="transmembrane region" description="Helical" evidence="6">
    <location>
        <begin position="73"/>
        <end position="90"/>
    </location>
</feature>
<feature type="transmembrane region" description="Helical" evidence="6">
    <location>
        <begin position="34"/>
        <end position="52"/>
    </location>
</feature>
<sequence length="98" mass="11014">MCCCCCGDKARVIQSLLFMSGINTLLQTWFGSRLPVIMGGSLAFILPVMSIINEYNDQTFPSEHERFTYTMRTIQGSLIVSSFVNIFLGYSRTWGNLA</sequence>
<keyword evidence="8" id="KW-1185">Reference proteome</keyword>
<proteinExistence type="inferred from homology"/>
<dbReference type="EMBL" id="LXQA010055214">
    <property type="protein sequence ID" value="MCI04380.1"/>
    <property type="molecule type" value="Genomic_DNA"/>
</dbReference>
<evidence type="ECO:0000256" key="1">
    <source>
        <dbReference type="ARBA" id="ARBA00004141"/>
    </source>
</evidence>
<evidence type="ECO:0000256" key="2">
    <source>
        <dbReference type="ARBA" id="ARBA00008821"/>
    </source>
</evidence>